<reference evidence="2 3" key="1">
    <citation type="journal article" date="2014" name="Appl. Environ. Microbiol.">
        <title>Genomic features of a bumble bee symbiont reflect its host environment.</title>
        <authorList>
            <person name="Martinson V.G."/>
            <person name="Magoc T."/>
            <person name="Koch H."/>
            <person name="Salzberg S.L."/>
            <person name="Moran N.A."/>
        </authorList>
    </citation>
    <scope>NUCLEOTIDE SEQUENCE [LARGE SCALE GENOMIC DNA]</scope>
    <source>
        <strain evidence="2 3">Bimp</strain>
    </source>
</reference>
<name>A0AB94IAL6_9GAMM</name>
<dbReference type="AlphaFoldDB" id="A0AB94IAL6"/>
<proteinExistence type="predicted"/>
<dbReference type="CDD" id="cd12797">
    <property type="entry name" value="M23_peptidase"/>
    <property type="match status" value="1"/>
</dbReference>
<evidence type="ECO:0000313" key="2">
    <source>
        <dbReference type="EMBL" id="TEA26447.1"/>
    </source>
</evidence>
<organism evidence="2 3">
    <name type="scientific">Candidatus Schmidhempelia bombi str. Bimp</name>
    <dbReference type="NCBI Taxonomy" id="1387197"/>
    <lineage>
        <taxon>Bacteria</taxon>
        <taxon>Pseudomonadati</taxon>
        <taxon>Pseudomonadota</taxon>
        <taxon>Gammaproteobacteria</taxon>
        <taxon>Orbales</taxon>
        <taxon>Orbaceae</taxon>
        <taxon>Candidatus Schmidhempelia</taxon>
    </lineage>
</organism>
<dbReference type="InterPro" id="IPR050570">
    <property type="entry name" value="Cell_wall_metabolism_enzyme"/>
</dbReference>
<dbReference type="PANTHER" id="PTHR21666">
    <property type="entry name" value="PEPTIDASE-RELATED"/>
    <property type="match status" value="1"/>
</dbReference>
<dbReference type="RefSeq" id="WP_133459324.1">
    <property type="nucleotide sequence ID" value="NZ_AWGA01000085.1"/>
</dbReference>
<protein>
    <submittedName>
        <fullName evidence="2">M23 family metallopeptidase</fullName>
    </submittedName>
</protein>
<evidence type="ECO:0000259" key="1">
    <source>
        <dbReference type="Pfam" id="PF01551"/>
    </source>
</evidence>
<feature type="domain" description="M23ase beta-sheet core" evidence="1">
    <location>
        <begin position="47"/>
        <end position="128"/>
    </location>
</feature>
<dbReference type="InterPro" id="IPR016047">
    <property type="entry name" value="M23ase_b-sheet_dom"/>
</dbReference>
<keyword evidence="3" id="KW-1185">Reference proteome</keyword>
<dbReference type="PANTHER" id="PTHR21666:SF270">
    <property type="entry name" value="MUREIN HYDROLASE ACTIVATOR ENVC"/>
    <property type="match status" value="1"/>
</dbReference>
<feature type="non-terminal residue" evidence="2">
    <location>
        <position position="1"/>
    </location>
</feature>
<comment type="caution">
    <text evidence="2">The sequence shown here is derived from an EMBL/GenBank/DDBJ whole genome shotgun (WGS) entry which is preliminary data.</text>
</comment>
<dbReference type="EMBL" id="AWGA01000085">
    <property type="protein sequence ID" value="TEA26447.1"/>
    <property type="molecule type" value="Genomic_DNA"/>
</dbReference>
<dbReference type="Gene3D" id="2.70.70.10">
    <property type="entry name" value="Glucose Permease (Domain IIA)"/>
    <property type="match status" value="1"/>
</dbReference>
<accession>A0AB94IAL6</accession>
<dbReference type="Proteomes" id="UP000506160">
    <property type="component" value="Unassembled WGS sequence"/>
</dbReference>
<dbReference type="SUPFAM" id="SSF51261">
    <property type="entry name" value="Duplicated hybrid motif"/>
    <property type="match status" value="1"/>
</dbReference>
<evidence type="ECO:0000313" key="3">
    <source>
        <dbReference type="Proteomes" id="UP000506160"/>
    </source>
</evidence>
<dbReference type="Pfam" id="PF01551">
    <property type="entry name" value="Peptidase_M23"/>
    <property type="match status" value="1"/>
</dbReference>
<dbReference type="GO" id="GO:0004222">
    <property type="term" value="F:metalloendopeptidase activity"/>
    <property type="evidence" value="ECO:0007669"/>
    <property type="project" value="TreeGrafter"/>
</dbReference>
<sequence length="196" mass="22338">VISPEIIFPLKTKPINNFDMRFGKNFNWTKNNNQTMFGWNRSGGKRKHAGRDLYTEPETEIVAVCNGVVLEIKAFYCKTHQITIKHETKTGHQFIIRYGEVDEKSITVKVGDIVRQGTVLAKTGKLLEDNGTPKIILSGKIIYMLHLEYYSGSCGLNLKKKSSNKANKPYERREDLQDPLGILKDGYRNTFGNEPQ</sequence>
<gene>
    <name evidence="2" type="ORF">O970_08750</name>
</gene>
<dbReference type="InterPro" id="IPR011055">
    <property type="entry name" value="Dup_hybrid_motif"/>
</dbReference>